<evidence type="ECO:0000256" key="13">
    <source>
        <dbReference type="ARBA" id="ARBA00023186"/>
    </source>
</evidence>
<evidence type="ECO:0000256" key="8">
    <source>
        <dbReference type="ARBA" id="ARBA00022946"/>
    </source>
</evidence>
<dbReference type="InterPro" id="IPR006782">
    <property type="entry name" value="PDGF_N"/>
</dbReference>
<evidence type="ECO:0000313" key="20">
    <source>
        <dbReference type="EMBL" id="KAF6720134.1"/>
    </source>
</evidence>
<keyword evidence="10 15" id="KW-0339">Growth factor</keyword>
<dbReference type="Gene3D" id="2.60.260.20">
    <property type="entry name" value="Urease metallochaperone UreE, N-terminal domain"/>
    <property type="match status" value="2"/>
</dbReference>
<dbReference type="GO" id="GO:0016020">
    <property type="term" value="C:membrane"/>
    <property type="evidence" value="ECO:0007669"/>
    <property type="project" value="UniProtKB-SubCell"/>
</dbReference>
<dbReference type="GO" id="GO:0031072">
    <property type="term" value="F:heat shock protein binding"/>
    <property type="evidence" value="ECO:0007669"/>
    <property type="project" value="InterPro"/>
</dbReference>
<feature type="domain" description="CR-type" evidence="19">
    <location>
        <begin position="365"/>
        <end position="443"/>
    </location>
</feature>
<feature type="domain" description="J" evidence="17">
    <location>
        <begin position="260"/>
        <end position="335"/>
    </location>
</feature>
<feature type="chain" id="PRO_5032678457" evidence="16">
    <location>
        <begin position="21"/>
        <end position="590"/>
    </location>
</feature>
<evidence type="ECO:0000256" key="14">
    <source>
        <dbReference type="PROSITE-ProRule" id="PRU00546"/>
    </source>
</evidence>
<dbReference type="InterPro" id="IPR002939">
    <property type="entry name" value="DnaJ_C"/>
</dbReference>
<dbReference type="CDD" id="cd10719">
    <property type="entry name" value="DnaJ_zf"/>
    <property type="match status" value="1"/>
</dbReference>
<dbReference type="GO" id="GO:0008083">
    <property type="term" value="F:growth factor activity"/>
    <property type="evidence" value="ECO:0007669"/>
    <property type="project" value="UniProtKB-KW"/>
</dbReference>
<dbReference type="InterPro" id="IPR036869">
    <property type="entry name" value="J_dom_sf"/>
</dbReference>
<dbReference type="Pfam" id="PF00341">
    <property type="entry name" value="PDGF"/>
    <property type="match status" value="1"/>
</dbReference>
<keyword evidence="4 14" id="KW-0479">Metal-binding</keyword>
<reference evidence="20" key="1">
    <citation type="journal article" name="BMC Genomics">
        <title>Long-read sequencing and de novo genome assembly of marine medaka (Oryzias melastigma).</title>
        <authorList>
            <person name="Liang P."/>
            <person name="Saqib H.S.A."/>
            <person name="Ni X."/>
            <person name="Shen Y."/>
        </authorList>
    </citation>
    <scope>NUCLEOTIDE SEQUENCE</scope>
    <source>
        <strain evidence="20">Bigg-433</strain>
    </source>
</reference>
<dbReference type="Gene3D" id="2.10.90.10">
    <property type="entry name" value="Cystine-knot cytokines"/>
    <property type="match status" value="1"/>
</dbReference>
<feature type="domain" description="Platelet-derived growth factor (PDGF) family profile" evidence="18">
    <location>
        <begin position="86"/>
        <end position="187"/>
    </location>
</feature>
<dbReference type="EMBL" id="WKFB01000530">
    <property type="protein sequence ID" value="KAF6720134.1"/>
    <property type="molecule type" value="Genomic_DNA"/>
</dbReference>
<evidence type="ECO:0000256" key="7">
    <source>
        <dbReference type="ARBA" id="ARBA00022833"/>
    </source>
</evidence>
<dbReference type="FunFam" id="2.60.260.20:FF:000005">
    <property type="entry name" value="Chaperone protein dnaJ 1, mitochondrial"/>
    <property type="match status" value="1"/>
</dbReference>
<dbReference type="CDD" id="cd06257">
    <property type="entry name" value="DnaJ"/>
    <property type="match status" value="1"/>
</dbReference>
<keyword evidence="16" id="KW-0732">Signal</keyword>
<evidence type="ECO:0000313" key="21">
    <source>
        <dbReference type="Proteomes" id="UP000646548"/>
    </source>
</evidence>
<evidence type="ECO:0000259" key="18">
    <source>
        <dbReference type="PROSITE" id="PS50278"/>
    </source>
</evidence>
<dbReference type="InterPro" id="IPR001305">
    <property type="entry name" value="HSP_DnaJ_Cys-rich_dom"/>
</dbReference>
<keyword evidence="6 14" id="KW-0863">Zinc-finger</keyword>
<dbReference type="InterPro" id="IPR008971">
    <property type="entry name" value="HSP40/DnaJ_pept-bd"/>
</dbReference>
<evidence type="ECO:0000256" key="5">
    <source>
        <dbReference type="ARBA" id="ARBA00022737"/>
    </source>
</evidence>
<evidence type="ECO:0000256" key="10">
    <source>
        <dbReference type="ARBA" id="ARBA00023030"/>
    </source>
</evidence>
<comment type="caution">
    <text evidence="20">The sequence shown here is derived from an EMBL/GenBank/DDBJ whole genome shotgun (WGS) entry which is preliminary data.</text>
</comment>
<organism evidence="20 21">
    <name type="scientific">Oryzias melastigma</name>
    <name type="common">Marine medaka</name>
    <dbReference type="NCBI Taxonomy" id="30732"/>
    <lineage>
        <taxon>Eukaryota</taxon>
        <taxon>Metazoa</taxon>
        <taxon>Chordata</taxon>
        <taxon>Craniata</taxon>
        <taxon>Vertebrata</taxon>
        <taxon>Euteleostomi</taxon>
        <taxon>Actinopterygii</taxon>
        <taxon>Neopterygii</taxon>
        <taxon>Teleostei</taxon>
        <taxon>Neoteleostei</taxon>
        <taxon>Acanthomorphata</taxon>
        <taxon>Ovalentaria</taxon>
        <taxon>Atherinomorphae</taxon>
        <taxon>Beloniformes</taxon>
        <taxon>Adrianichthyidae</taxon>
        <taxon>Oryziinae</taxon>
        <taxon>Oryzias</taxon>
    </lineage>
</organism>
<evidence type="ECO:0000256" key="1">
    <source>
        <dbReference type="ARBA" id="ARBA00004173"/>
    </source>
</evidence>
<protein>
    <submittedName>
        <fullName evidence="20">DnaJ-like protein subfamily A member 3, mitochondrial</fullName>
    </submittedName>
</protein>
<dbReference type="GO" id="GO:0007005">
    <property type="term" value="P:mitochondrion organization"/>
    <property type="evidence" value="ECO:0007669"/>
    <property type="project" value="TreeGrafter"/>
</dbReference>
<proteinExistence type="inferred from homology"/>
<dbReference type="GO" id="GO:0006457">
    <property type="term" value="P:protein folding"/>
    <property type="evidence" value="ECO:0007669"/>
    <property type="project" value="InterPro"/>
</dbReference>
<comment type="similarity">
    <text evidence="15">Belongs to the PDGF/VEGF growth factor family.</text>
</comment>
<dbReference type="PROSITE" id="PS00249">
    <property type="entry name" value="PDGF_1"/>
    <property type="match status" value="1"/>
</dbReference>
<dbReference type="CDD" id="cd10747">
    <property type="entry name" value="DnaJ_C"/>
    <property type="match status" value="1"/>
</dbReference>
<dbReference type="InterPro" id="IPR001623">
    <property type="entry name" value="DnaJ_domain"/>
</dbReference>
<dbReference type="SUPFAM" id="SSF57938">
    <property type="entry name" value="DnaJ/Hsp40 cysteine-rich domain"/>
    <property type="match status" value="1"/>
</dbReference>
<keyword evidence="11" id="KW-0496">Mitochondrion</keyword>
<dbReference type="CDD" id="cd00135">
    <property type="entry name" value="PDGF"/>
    <property type="match status" value="1"/>
</dbReference>
<name>A0A834F3S5_ORYME</name>
<dbReference type="FunFam" id="2.10.230.10:FF:000003">
    <property type="entry name" value="dnaJ homolog subfamily A member 3, mitochondrial"/>
    <property type="match status" value="1"/>
</dbReference>
<feature type="signal peptide" evidence="16">
    <location>
        <begin position="1"/>
        <end position="20"/>
    </location>
</feature>
<accession>A0A834F3S5</accession>
<dbReference type="SMART" id="SM00141">
    <property type="entry name" value="PDGF"/>
    <property type="match status" value="1"/>
</dbReference>
<keyword evidence="7 14" id="KW-0862">Zinc</keyword>
<evidence type="ECO:0000256" key="4">
    <source>
        <dbReference type="ARBA" id="ARBA00022723"/>
    </source>
</evidence>
<dbReference type="Pfam" id="PF04692">
    <property type="entry name" value="PDGF_N"/>
    <property type="match status" value="1"/>
</dbReference>
<dbReference type="GO" id="GO:0043066">
    <property type="term" value="P:negative regulation of apoptotic process"/>
    <property type="evidence" value="ECO:0007669"/>
    <property type="project" value="TreeGrafter"/>
</dbReference>
<dbReference type="SUPFAM" id="SSF57501">
    <property type="entry name" value="Cystine-knot cytokines"/>
    <property type="match status" value="1"/>
</dbReference>
<evidence type="ECO:0000256" key="9">
    <source>
        <dbReference type="ARBA" id="ARBA00022990"/>
    </source>
</evidence>
<dbReference type="AlphaFoldDB" id="A0A834F3S5"/>
<evidence type="ECO:0000256" key="16">
    <source>
        <dbReference type="SAM" id="SignalP"/>
    </source>
</evidence>
<evidence type="ECO:0000256" key="11">
    <source>
        <dbReference type="ARBA" id="ARBA00023128"/>
    </source>
</evidence>
<sequence length="590" mass="65178">MKAAVYHLLAGCLCLLRTAAEESPLPEELLERLSRSEIRSISDLQRLLEINSVENEVIEETKQSFHKDFSHSFPDQKNIHSHSRQRRSTVVEEALPAVCKVRTTIYEIPRSQVDPTSANFIIWPPCVEVKRCTGCCNTSNMRCQVARKHHRTVKVAKVEYIRRRPKLREVHVKLEDHVECMCMNKLFIKPNADTDNVSAGNGAVCKAAVCQAYRGGIAVSFSSFARGNVVTLTRVTGGTCHHGTPCHSFHSSSMLANKQDFYEILGVSRSASQKDIKKAYYQVLSDELKRKQYDTYGAAGFDPQRAGAGQQQYYRAGGSSIDPEELFRKIFGEFSGGMGFGDIHNMFDQRPEYMMELTFTEAAKGVNKELSVNIDDNCPRCGGIGNEPGTKVSLCHYCNGTGMETISTGPFMMRSSCRRCRGKGSIINTPCALCRGSGQTKKRHTVAVPVPAGVDNGQTVRMSVGTKEILITFRVQKSPVFRRNGADIHSDAFISIAQAILGGTATAPGLYETISIVIPAGCEADQVIRLQGKGIRRMNSFGYGDHYVHIKIKVPKKVTQRQRSLLLSYAEEEADVQGTINGFSPSKGQG</sequence>
<keyword evidence="5" id="KW-0677">Repeat</keyword>
<dbReference type="Gene3D" id="2.10.230.10">
    <property type="entry name" value="Heat shock protein DnaJ, cysteine-rich domain"/>
    <property type="match status" value="1"/>
</dbReference>
<dbReference type="GO" id="GO:0051082">
    <property type="term" value="F:unfolded protein binding"/>
    <property type="evidence" value="ECO:0007669"/>
    <property type="project" value="InterPro"/>
</dbReference>
<dbReference type="PROSITE" id="PS51188">
    <property type="entry name" value="ZF_CR"/>
    <property type="match status" value="1"/>
</dbReference>
<dbReference type="PROSITE" id="PS50076">
    <property type="entry name" value="DNAJ_2"/>
    <property type="match status" value="1"/>
</dbReference>
<dbReference type="SUPFAM" id="SSF49493">
    <property type="entry name" value="HSP40/DnaJ peptide-binding domain"/>
    <property type="match status" value="2"/>
</dbReference>
<dbReference type="PANTHER" id="PTHR44145">
    <property type="entry name" value="DNAJ HOMOLOG SUBFAMILY A MEMBER 3, MITOCHONDRIAL"/>
    <property type="match status" value="1"/>
</dbReference>
<keyword evidence="9" id="KW-0007">Acetylation</keyword>
<dbReference type="Pfam" id="PF01556">
    <property type="entry name" value="DnaJ_C"/>
    <property type="match status" value="1"/>
</dbReference>
<evidence type="ECO:0000256" key="15">
    <source>
        <dbReference type="RuleBase" id="RU003818"/>
    </source>
</evidence>
<evidence type="ECO:0000256" key="6">
    <source>
        <dbReference type="ARBA" id="ARBA00022771"/>
    </source>
</evidence>
<dbReference type="Proteomes" id="UP000646548">
    <property type="component" value="Unassembled WGS sequence"/>
</dbReference>
<dbReference type="InterPro" id="IPR023581">
    <property type="entry name" value="PD_growth_factor_CS"/>
</dbReference>
<dbReference type="PROSITE" id="PS50278">
    <property type="entry name" value="PDGF_2"/>
    <property type="match status" value="1"/>
</dbReference>
<dbReference type="GO" id="GO:0019901">
    <property type="term" value="F:protein kinase binding"/>
    <property type="evidence" value="ECO:0007669"/>
    <property type="project" value="TreeGrafter"/>
</dbReference>
<keyword evidence="8" id="KW-0809">Transit peptide</keyword>
<gene>
    <name evidence="20" type="ORF">FQA47_023367</name>
</gene>
<dbReference type="SUPFAM" id="SSF46565">
    <property type="entry name" value="Chaperone J-domain"/>
    <property type="match status" value="1"/>
</dbReference>
<comment type="subcellular location">
    <subcellularLocation>
        <location evidence="2">Membrane</location>
    </subcellularLocation>
    <subcellularLocation>
        <location evidence="1">Mitochondrion</location>
    </subcellularLocation>
</comment>
<dbReference type="InterPro" id="IPR036410">
    <property type="entry name" value="HSP_DnaJ_Cys-rich_dom_sf"/>
</dbReference>
<dbReference type="InterPro" id="IPR051938">
    <property type="entry name" value="Apopto_cytoskel_mod"/>
</dbReference>
<dbReference type="PANTHER" id="PTHR44145:SF3">
    <property type="entry name" value="DNAJ HOMOLOG SUBFAMILY A MEMBER 3, MITOCHONDRIAL"/>
    <property type="match status" value="1"/>
</dbReference>
<evidence type="ECO:0000259" key="17">
    <source>
        <dbReference type="PROSITE" id="PS50076"/>
    </source>
</evidence>
<keyword evidence="13" id="KW-0143">Chaperone</keyword>
<dbReference type="Pfam" id="PF00684">
    <property type="entry name" value="DnaJ_CXXCXGXG"/>
    <property type="match status" value="1"/>
</dbReference>
<dbReference type="InterPro" id="IPR029034">
    <property type="entry name" value="Cystine-knot_cytokine"/>
</dbReference>
<evidence type="ECO:0000256" key="2">
    <source>
        <dbReference type="ARBA" id="ARBA00004370"/>
    </source>
</evidence>
<dbReference type="GO" id="GO:0008270">
    <property type="term" value="F:zinc ion binding"/>
    <property type="evidence" value="ECO:0007669"/>
    <property type="project" value="UniProtKB-KW"/>
</dbReference>
<evidence type="ECO:0000256" key="3">
    <source>
        <dbReference type="ARBA" id="ARBA00022481"/>
    </source>
</evidence>
<dbReference type="GO" id="GO:0005739">
    <property type="term" value="C:mitochondrion"/>
    <property type="evidence" value="ECO:0007669"/>
    <property type="project" value="UniProtKB-SubCell"/>
</dbReference>
<dbReference type="InterPro" id="IPR000072">
    <property type="entry name" value="PDGF/VEGF_dom"/>
</dbReference>
<evidence type="ECO:0000259" key="19">
    <source>
        <dbReference type="PROSITE" id="PS51188"/>
    </source>
</evidence>
<dbReference type="GO" id="GO:0005829">
    <property type="term" value="C:cytosol"/>
    <property type="evidence" value="ECO:0007669"/>
    <property type="project" value="UniProtKB-ARBA"/>
</dbReference>
<keyword evidence="12" id="KW-0472">Membrane</keyword>
<feature type="zinc finger region" description="CR-type" evidence="14">
    <location>
        <begin position="365"/>
        <end position="443"/>
    </location>
</feature>
<dbReference type="Gene3D" id="1.10.287.110">
    <property type="entry name" value="DnaJ domain"/>
    <property type="match status" value="2"/>
</dbReference>
<evidence type="ECO:0000256" key="12">
    <source>
        <dbReference type="ARBA" id="ARBA00023136"/>
    </source>
</evidence>
<keyword evidence="3" id="KW-0488">Methylation</keyword>